<organism evidence="4 5">
    <name type="scientific">Steroidobacter denitrificans</name>
    <dbReference type="NCBI Taxonomy" id="465721"/>
    <lineage>
        <taxon>Bacteria</taxon>
        <taxon>Pseudomonadati</taxon>
        <taxon>Pseudomonadota</taxon>
        <taxon>Gammaproteobacteria</taxon>
        <taxon>Steroidobacterales</taxon>
        <taxon>Steroidobacteraceae</taxon>
        <taxon>Steroidobacter</taxon>
    </lineage>
</organism>
<keyword evidence="2 4" id="KW-0560">Oxidoreductase</keyword>
<dbReference type="STRING" id="465721.ACG33_06745"/>
<dbReference type="EMBL" id="CP011971">
    <property type="protein sequence ID" value="AMN46800.1"/>
    <property type="molecule type" value="Genomic_DNA"/>
</dbReference>
<evidence type="ECO:0000256" key="2">
    <source>
        <dbReference type="ARBA" id="ARBA00023002"/>
    </source>
</evidence>
<dbReference type="PROSITE" id="PS00061">
    <property type="entry name" value="ADH_SHORT"/>
    <property type="match status" value="1"/>
</dbReference>
<dbReference type="Gene3D" id="3.40.50.720">
    <property type="entry name" value="NAD(P)-binding Rossmann-like Domain"/>
    <property type="match status" value="1"/>
</dbReference>
<dbReference type="RefSeq" id="WP_066919794.1">
    <property type="nucleotide sequence ID" value="NZ_CP011971.1"/>
</dbReference>
<feature type="domain" description="Ketoreductase" evidence="3">
    <location>
        <begin position="6"/>
        <end position="194"/>
    </location>
</feature>
<dbReference type="InterPro" id="IPR020904">
    <property type="entry name" value="Sc_DH/Rdtase_CS"/>
</dbReference>
<dbReference type="PATRIC" id="fig|465721.4.peg.1436"/>
<evidence type="ECO:0000259" key="3">
    <source>
        <dbReference type="SMART" id="SM00822"/>
    </source>
</evidence>
<sequence length="253" mass="26956">MDLSNKTVVVTGAGRGIGRAISLELARHGANIALFDLNTADVEATHAQCERESVRVRDYCVNVAMEDEVSGAMAKVVADFGRLDGLVNNAGIVKDSLLVKVKDGVVTSRMSLDQWNAVISVNLGGAFLCAREAAVHMIEGGNGGVIVNISSISRTGNAGQTNYSAAKAGIESMGVVWAKELARYGIRVGSIAPGFTRTEILASMRPEVLEKLTAPVPLRRLGQPEEIAHAVRFIFENDFFTGRCLDIDGGLRL</sequence>
<dbReference type="OrthoDB" id="9804774at2"/>
<name>A0A127FB18_STEDE</name>
<dbReference type="GO" id="GO:0030497">
    <property type="term" value="P:fatty acid elongation"/>
    <property type="evidence" value="ECO:0007669"/>
    <property type="project" value="TreeGrafter"/>
</dbReference>
<dbReference type="KEGG" id="sdf:ACG33_06745"/>
<comment type="similarity">
    <text evidence="1">Belongs to the short-chain dehydrogenases/reductases (SDR) family.</text>
</comment>
<dbReference type="InterPro" id="IPR036291">
    <property type="entry name" value="NAD(P)-bd_dom_sf"/>
</dbReference>
<dbReference type="NCBIfam" id="NF006072">
    <property type="entry name" value="PRK08217.1"/>
    <property type="match status" value="1"/>
</dbReference>
<dbReference type="InterPro" id="IPR002347">
    <property type="entry name" value="SDR_fam"/>
</dbReference>
<dbReference type="EC" id="1.1.1.100" evidence="4"/>
<dbReference type="GO" id="GO:0004316">
    <property type="term" value="F:3-oxoacyl-[acyl-carrier-protein] reductase (NADPH) activity"/>
    <property type="evidence" value="ECO:0007669"/>
    <property type="project" value="UniProtKB-EC"/>
</dbReference>
<dbReference type="InterPro" id="IPR057326">
    <property type="entry name" value="KR_dom"/>
</dbReference>
<evidence type="ECO:0000256" key="1">
    <source>
        <dbReference type="ARBA" id="ARBA00006484"/>
    </source>
</evidence>
<gene>
    <name evidence="4" type="primary">fabG</name>
    <name evidence="4" type="ORF">ACG33_06745</name>
</gene>
<dbReference type="Proteomes" id="UP000070250">
    <property type="component" value="Chromosome"/>
</dbReference>
<dbReference type="PRINTS" id="PR00081">
    <property type="entry name" value="GDHRDH"/>
</dbReference>
<proteinExistence type="inferred from homology"/>
<dbReference type="PANTHER" id="PTHR42760:SF135">
    <property type="entry name" value="BLL7886 PROTEIN"/>
    <property type="match status" value="1"/>
</dbReference>
<dbReference type="Pfam" id="PF13561">
    <property type="entry name" value="adh_short_C2"/>
    <property type="match status" value="1"/>
</dbReference>
<evidence type="ECO:0000313" key="5">
    <source>
        <dbReference type="Proteomes" id="UP000070250"/>
    </source>
</evidence>
<reference evidence="4 5" key="1">
    <citation type="submission" date="2015-06" db="EMBL/GenBank/DDBJ databases">
        <title>A Comprehensive Approach to Explore the Metabolic and Phylogenetic Diversity of Bacterial Steroid Degradation in the Environment: Testosterone as an Example.</title>
        <authorList>
            <person name="Yang F.-C."/>
            <person name="Chen Y.-L."/>
            <person name="Yu C.-P."/>
            <person name="Tang S.-L."/>
            <person name="Wang P.-H."/>
            <person name="Ismail W."/>
            <person name="Wang C.-H."/>
            <person name="Yang C.-Y."/>
            <person name="Chiang Y.-R."/>
        </authorList>
    </citation>
    <scope>NUCLEOTIDE SEQUENCE [LARGE SCALE GENOMIC DNA]</scope>
    <source>
        <strain evidence="4 5">DSM 18526</strain>
    </source>
</reference>
<dbReference type="PANTHER" id="PTHR42760">
    <property type="entry name" value="SHORT-CHAIN DEHYDROGENASES/REDUCTASES FAMILY MEMBER"/>
    <property type="match status" value="1"/>
</dbReference>
<evidence type="ECO:0000313" key="4">
    <source>
        <dbReference type="EMBL" id="AMN46800.1"/>
    </source>
</evidence>
<dbReference type="PRINTS" id="PR00080">
    <property type="entry name" value="SDRFAMILY"/>
</dbReference>
<dbReference type="AlphaFoldDB" id="A0A127FB18"/>
<protein>
    <submittedName>
        <fullName evidence="4">3-ketoacyl-ACP reductase</fullName>
        <ecNumber evidence="4">1.1.1.100</ecNumber>
    </submittedName>
</protein>
<keyword evidence="5" id="KW-1185">Reference proteome</keyword>
<accession>A0A127FB18</accession>
<dbReference type="FunFam" id="3.40.50.720:FF:000173">
    <property type="entry name" value="3-oxoacyl-[acyl-carrier protein] reductase"/>
    <property type="match status" value="1"/>
</dbReference>
<dbReference type="SMART" id="SM00822">
    <property type="entry name" value="PKS_KR"/>
    <property type="match status" value="1"/>
</dbReference>
<dbReference type="SUPFAM" id="SSF51735">
    <property type="entry name" value="NAD(P)-binding Rossmann-fold domains"/>
    <property type="match status" value="1"/>
</dbReference>